<keyword evidence="1" id="KW-0808">Transferase</keyword>
<organism evidence="1">
    <name type="scientific">Geobacter sp. (strain M21)</name>
    <dbReference type="NCBI Taxonomy" id="443144"/>
    <lineage>
        <taxon>Bacteria</taxon>
        <taxon>Pseudomonadati</taxon>
        <taxon>Thermodesulfobacteriota</taxon>
        <taxon>Desulfuromonadia</taxon>
        <taxon>Geobacterales</taxon>
        <taxon>Geobacteraceae</taxon>
        <taxon>Geobacter</taxon>
    </lineage>
</organism>
<protein>
    <submittedName>
        <fullName evidence="1">Nucleotidyltransferase substrate binding protein, HI0074 family</fullName>
    </submittedName>
</protein>
<dbReference type="AlphaFoldDB" id="C6E586"/>
<dbReference type="GO" id="GO:0016740">
    <property type="term" value="F:transferase activity"/>
    <property type="evidence" value="ECO:0007669"/>
    <property type="project" value="UniProtKB-KW"/>
</dbReference>
<dbReference type="HOGENOM" id="CLU_3234135_0_0_7"/>
<accession>C6E586</accession>
<reference evidence="1" key="1">
    <citation type="submission" date="2009-07" db="EMBL/GenBank/DDBJ databases">
        <title>Complete sequence of Geobacter sp. M21.</title>
        <authorList>
            <consortium name="US DOE Joint Genome Institute"/>
            <person name="Lucas S."/>
            <person name="Copeland A."/>
            <person name="Lapidus A."/>
            <person name="Glavina del Rio T."/>
            <person name="Dalin E."/>
            <person name="Tice H."/>
            <person name="Bruce D."/>
            <person name="Goodwin L."/>
            <person name="Pitluck S."/>
            <person name="Saunders E."/>
            <person name="Brettin T."/>
            <person name="Detter J.C."/>
            <person name="Han C."/>
            <person name="Larimer F."/>
            <person name="Land M."/>
            <person name="Hauser L."/>
            <person name="Kyrpides N."/>
            <person name="Ovchinnikova G."/>
            <person name="Lovley D."/>
        </authorList>
    </citation>
    <scope>NUCLEOTIDE SEQUENCE [LARGE SCALE GENOMIC DNA]</scope>
    <source>
        <strain evidence="1">M21</strain>
    </source>
</reference>
<proteinExistence type="predicted"/>
<dbReference type="SUPFAM" id="SSF81593">
    <property type="entry name" value="Nucleotidyltransferase substrate binding subunit/domain"/>
    <property type="match status" value="1"/>
</dbReference>
<dbReference type="Gene3D" id="1.20.120.330">
    <property type="entry name" value="Nucleotidyltransferases domain 2"/>
    <property type="match status" value="1"/>
</dbReference>
<evidence type="ECO:0000313" key="1">
    <source>
        <dbReference type="EMBL" id="ACT17615.1"/>
    </source>
</evidence>
<dbReference type="KEGG" id="gem:GM21_1559"/>
<dbReference type="EMBL" id="CP001661">
    <property type="protein sequence ID" value="ACT17615.1"/>
    <property type="molecule type" value="Genomic_DNA"/>
</dbReference>
<name>C6E586_GEOSM</name>
<gene>
    <name evidence="1" type="ordered locus">GM21_1559</name>
</gene>
<sequence length="43" mass="5040">MRNMTSHTYNEELAEEVYAFVVGEGVYLFQQLAQEALLWKTND</sequence>